<gene>
    <name evidence="1" type="ORF">MENTE1834_LOCUS1457</name>
</gene>
<evidence type="ECO:0000313" key="1">
    <source>
        <dbReference type="EMBL" id="CAK5009850.1"/>
    </source>
</evidence>
<keyword evidence="2" id="KW-1185">Reference proteome</keyword>
<proteinExistence type="predicted"/>
<sequence length="64" mass="8317">MDINSRFFLCFRRHFTRNFLKYFFRFFFPFNFNRFRSHFFVIHNVLLFNFQRKMTQFGITKFCF</sequence>
<protein>
    <submittedName>
        <fullName evidence="1">Uncharacterized protein</fullName>
    </submittedName>
</protein>
<comment type="caution">
    <text evidence="1">The sequence shown here is derived from an EMBL/GenBank/DDBJ whole genome shotgun (WGS) entry which is preliminary data.</text>
</comment>
<dbReference type="Proteomes" id="UP001497535">
    <property type="component" value="Unassembled WGS sequence"/>
</dbReference>
<organism evidence="1 2">
    <name type="scientific">Meloidogyne enterolobii</name>
    <name type="common">Root-knot nematode worm</name>
    <name type="synonym">Meloidogyne mayaguensis</name>
    <dbReference type="NCBI Taxonomy" id="390850"/>
    <lineage>
        <taxon>Eukaryota</taxon>
        <taxon>Metazoa</taxon>
        <taxon>Ecdysozoa</taxon>
        <taxon>Nematoda</taxon>
        <taxon>Chromadorea</taxon>
        <taxon>Rhabditida</taxon>
        <taxon>Tylenchina</taxon>
        <taxon>Tylenchomorpha</taxon>
        <taxon>Tylenchoidea</taxon>
        <taxon>Meloidogynidae</taxon>
        <taxon>Meloidogyninae</taxon>
        <taxon>Meloidogyne</taxon>
    </lineage>
</organism>
<accession>A0ACB0XNE8</accession>
<evidence type="ECO:0000313" key="2">
    <source>
        <dbReference type="Proteomes" id="UP001497535"/>
    </source>
</evidence>
<reference evidence="1" key="1">
    <citation type="submission" date="2023-11" db="EMBL/GenBank/DDBJ databases">
        <authorList>
            <person name="Poullet M."/>
        </authorList>
    </citation>
    <scope>NUCLEOTIDE SEQUENCE</scope>
    <source>
        <strain evidence="1">E1834</strain>
    </source>
</reference>
<name>A0ACB0XNE8_MELEN</name>
<dbReference type="EMBL" id="CAVMJV010000001">
    <property type="protein sequence ID" value="CAK5009850.1"/>
    <property type="molecule type" value="Genomic_DNA"/>
</dbReference>